<dbReference type="Proteomes" id="UP000245081">
    <property type="component" value="Unassembled WGS sequence"/>
</dbReference>
<dbReference type="GO" id="GO:0009425">
    <property type="term" value="C:bacterial-type flagellum basal body"/>
    <property type="evidence" value="ECO:0007669"/>
    <property type="project" value="UniProtKB-SubCell"/>
</dbReference>
<dbReference type="GO" id="GO:0005886">
    <property type="term" value="C:plasma membrane"/>
    <property type="evidence" value="ECO:0007669"/>
    <property type="project" value="UniProtKB-SubCell"/>
</dbReference>
<sequence length="147" mass="15394">MIPMLACTRRAAGISMLLFPILSFAAETPAHAAASPVAGTLQMLLGLGIVLAAIAGTAWLLRRMAPGQVGGAGNLRVVAGVAVGPKERVVLVDVGETRLVLGVATGQVNLLHQMPRPDDADQASAYPAMPPFVEKLKEYMAARQERK</sequence>
<dbReference type="PANTHER" id="PTHR38766:SF1">
    <property type="entry name" value="FLAGELLAR PROTEIN FLIO"/>
    <property type="match status" value="1"/>
</dbReference>
<comment type="subcellular location">
    <subcellularLocation>
        <location evidence="7">Cell membrane</location>
    </subcellularLocation>
    <subcellularLocation>
        <location evidence="7">Bacterial flagellum basal body</location>
    </subcellularLocation>
</comment>
<keyword evidence="4 7" id="KW-0472">Membrane</keyword>
<dbReference type="OrthoDB" id="9182371at2"/>
<dbReference type="NCBIfam" id="TIGR03500">
    <property type="entry name" value="FliO_TIGR"/>
    <property type="match status" value="1"/>
</dbReference>
<evidence type="ECO:0000313" key="9">
    <source>
        <dbReference type="EMBL" id="GBG12570.1"/>
    </source>
</evidence>
<proteinExistence type="inferred from homology"/>
<dbReference type="InterPro" id="IPR052205">
    <property type="entry name" value="FliO/MopB"/>
</dbReference>
<accession>A0A2R5F1J4</accession>
<reference evidence="9 10" key="1">
    <citation type="journal article" date="2018" name="Environ. Microbiol.">
        <title>Isolation and genomic characterization of Novimethylophilus kurashikiensis gen. nov. sp. nov., a new lanthanide-dependent methylotrophic species of Methylophilaceae.</title>
        <authorList>
            <person name="Lv H."/>
            <person name="Sahin N."/>
            <person name="Tani A."/>
        </authorList>
    </citation>
    <scope>NUCLEOTIDE SEQUENCE [LARGE SCALE GENOMIC DNA]</scope>
    <source>
        <strain evidence="9 10">La2-4</strain>
    </source>
</reference>
<evidence type="ECO:0000256" key="4">
    <source>
        <dbReference type="ARBA" id="ARBA00023136"/>
    </source>
</evidence>
<evidence type="ECO:0000256" key="2">
    <source>
        <dbReference type="ARBA" id="ARBA00022692"/>
    </source>
</evidence>
<organism evidence="9 10">
    <name type="scientific">Novimethylophilus kurashikiensis</name>
    <dbReference type="NCBI Taxonomy" id="1825523"/>
    <lineage>
        <taxon>Bacteria</taxon>
        <taxon>Pseudomonadati</taxon>
        <taxon>Pseudomonadota</taxon>
        <taxon>Betaproteobacteria</taxon>
        <taxon>Nitrosomonadales</taxon>
        <taxon>Methylophilaceae</taxon>
        <taxon>Novimethylophilus</taxon>
    </lineage>
</organism>
<dbReference type="AlphaFoldDB" id="A0A2R5F1J4"/>
<keyword evidence="9" id="KW-0282">Flagellum</keyword>
<name>A0A2R5F1J4_9PROT</name>
<evidence type="ECO:0000256" key="8">
    <source>
        <dbReference type="SAM" id="SignalP"/>
    </source>
</evidence>
<dbReference type="EMBL" id="BDOQ01000001">
    <property type="protein sequence ID" value="GBG12570.1"/>
    <property type="molecule type" value="Genomic_DNA"/>
</dbReference>
<keyword evidence="10" id="KW-1185">Reference proteome</keyword>
<evidence type="ECO:0000313" key="10">
    <source>
        <dbReference type="Proteomes" id="UP000245081"/>
    </source>
</evidence>
<evidence type="ECO:0000256" key="3">
    <source>
        <dbReference type="ARBA" id="ARBA00022989"/>
    </source>
</evidence>
<keyword evidence="9" id="KW-0969">Cilium</keyword>
<keyword evidence="8" id="KW-0732">Signal</keyword>
<feature type="transmembrane region" description="Helical" evidence="7">
    <location>
        <begin position="42"/>
        <end position="61"/>
    </location>
</feature>
<keyword evidence="3 7" id="KW-1133">Transmembrane helix</keyword>
<comment type="similarity">
    <text evidence="6 7">Belongs to the FliO/MopB family.</text>
</comment>
<dbReference type="InterPro" id="IPR022781">
    <property type="entry name" value="Flagellar_biosynth_FliO"/>
</dbReference>
<dbReference type="RefSeq" id="WP_109013802.1">
    <property type="nucleotide sequence ID" value="NZ_BDOQ01000001.1"/>
</dbReference>
<evidence type="ECO:0000256" key="7">
    <source>
        <dbReference type="RuleBase" id="RU362064"/>
    </source>
</evidence>
<keyword evidence="5 7" id="KW-0975">Bacterial flagellum</keyword>
<gene>
    <name evidence="9" type="primary">fliOZ</name>
    <name evidence="9" type="ORF">NMK_0101</name>
</gene>
<keyword evidence="2 7" id="KW-0812">Transmembrane</keyword>
<dbReference type="GO" id="GO:0044781">
    <property type="term" value="P:bacterial-type flagellum organization"/>
    <property type="evidence" value="ECO:0007669"/>
    <property type="project" value="UniProtKB-UniRule"/>
</dbReference>
<keyword evidence="1 7" id="KW-1003">Cell membrane</keyword>
<dbReference type="PANTHER" id="PTHR38766">
    <property type="entry name" value="FLAGELLAR PROTEIN FLIO"/>
    <property type="match status" value="1"/>
</dbReference>
<protein>
    <recommendedName>
        <fullName evidence="7">Flagellar protein</fullName>
    </recommendedName>
</protein>
<dbReference type="Pfam" id="PF04347">
    <property type="entry name" value="FliO"/>
    <property type="match status" value="1"/>
</dbReference>
<evidence type="ECO:0000256" key="5">
    <source>
        <dbReference type="ARBA" id="ARBA00023143"/>
    </source>
</evidence>
<feature type="chain" id="PRO_5015345540" description="Flagellar protein" evidence="8">
    <location>
        <begin position="26"/>
        <end position="147"/>
    </location>
</feature>
<evidence type="ECO:0000256" key="1">
    <source>
        <dbReference type="ARBA" id="ARBA00022475"/>
    </source>
</evidence>
<comment type="caution">
    <text evidence="9">The sequence shown here is derived from an EMBL/GenBank/DDBJ whole genome shotgun (WGS) entry which is preliminary data.</text>
</comment>
<feature type="signal peptide" evidence="8">
    <location>
        <begin position="1"/>
        <end position="25"/>
    </location>
</feature>
<keyword evidence="9" id="KW-0966">Cell projection</keyword>
<evidence type="ECO:0000256" key="6">
    <source>
        <dbReference type="ARBA" id="ARBA00037937"/>
    </source>
</evidence>